<dbReference type="GO" id="GO:0006004">
    <property type="term" value="P:fucose metabolic process"/>
    <property type="evidence" value="ECO:0007669"/>
    <property type="project" value="InterPro"/>
</dbReference>
<dbReference type="PANTHER" id="PTHR36120">
    <property type="entry name" value="FUCOSE ISOMERASE"/>
    <property type="match status" value="1"/>
</dbReference>
<evidence type="ECO:0000313" key="5">
    <source>
        <dbReference type="Proteomes" id="UP000030661"/>
    </source>
</evidence>
<keyword evidence="2" id="KW-0119">Carbohydrate metabolism</keyword>
<evidence type="ECO:0000256" key="2">
    <source>
        <dbReference type="ARBA" id="ARBA00023277"/>
    </source>
</evidence>
<reference evidence="4" key="1">
    <citation type="journal article" date="2015" name="PeerJ">
        <title>First genomic representation of candidate bacterial phylum KSB3 points to enhanced environmental sensing as a trigger of wastewater bulking.</title>
        <authorList>
            <person name="Sekiguchi Y."/>
            <person name="Ohashi A."/>
            <person name="Parks D.H."/>
            <person name="Yamauchi T."/>
            <person name="Tyson G.W."/>
            <person name="Hugenholtz P."/>
        </authorList>
    </citation>
    <scope>NUCLEOTIDE SEQUENCE [LARGE SCALE GENOMIC DNA]</scope>
</reference>
<name>A0A081BZB6_VECG1</name>
<dbReference type="SUPFAM" id="SSF53743">
    <property type="entry name" value="FucI/AraA N-terminal and middle domains"/>
    <property type="match status" value="1"/>
</dbReference>
<accession>A0A081BZB6</accession>
<dbReference type="Proteomes" id="UP000030661">
    <property type="component" value="Unassembled WGS sequence"/>
</dbReference>
<dbReference type="eggNOG" id="COG2407">
    <property type="taxonomic scope" value="Bacteria"/>
</dbReference>
<sequence>MERKKSTFALFFGNRGFFPASLQAGAREEVPKVLKSLGHESIMMEAEATRYGAVETPTEGEKYRKFLEAHRGQYDGVILCLPNFGDETGAVAALKDAGTPILVQAYPDEMDKMAPEVRRDAFCGKFSIMDVFCQYGVKFTALQPHVVHPTSLKFAENIAYFDRLCRVVGSMKNLVVGAIGARTTAFKTVRIDELTLQKHGITVETFDLSDLFARIKSLDSTNADVKAKKEYFKTYTSWEGVQEETFTTLCKMGVAIDHLIAENHLDCLSLRCWIEMQQQLGVSPCVLLGELNDRGIAAACELDTGNAVVMHALSLASGQPATLLDWNNNYQDDEDKCILFHCGPVPQSLMTAKGRITDHAILSNSVGAGKAYGCNVGRIAPTPFTFGSMITEDGKIKCYLGEGRFTADSIPDEFFGCAGVAEFDKLQDKLQTIGYMGFRHHVSVSPGQQMLQPLQEAFTRYLNYDVTIV</sequence>
<evidence type="ECO:0000259" key="3">
    <source>
        <dbReference type="Pfam" id="PF02952"/>
    </source>
</evidence>
<dbReference type="STRING" id="1499967.U27_04638"/>
<dbReference type="EMBL" id="DF820466">
    <property type="protein sequence ID" value="GAK57671.1"/>
    <property type="molecule type" value="Genomic_DNA"/>
</dbReference>
<dbReference type="InterPro" id="IPR009015">
    <property type="entry name" value="Fucose_isomerase_N/cen_sf"/>
</dbReference>
<dbReference type="AlphaFoldDB" id="A0A081BZB6"/>
<dbReference type="HOGENOM" id="CLU_045643_0_0_0"/>
<keyword evidence="1" id="KW-0413">Isomerase</keyword>
<feature type="domain" description="L-fucose isomerase C-terminal" evidence="3">
    <location>
        <begin position="339"/>
        <end position="467"/>
    </location>
</feature>
<dbReference type="PANTHER" id="PTHR36120:SF1">
    <property type="entry name" value="L-FUCOSE ISOMERASE C-TERMINAL DOMAIN-CONTAINING PROTEIN"/>
    <property type="match status" value="1"/>
</dbReference>
<evidence type="ECO:0000313" key="4">
    <source>
        <dbReference type="EMBL" id="GAK57671.1"/>
    </source>
</evidence>
<evidence type="ECO:0000256" key="1">
    <source>
        <dbReference type="ARBA" id="ARBA00023235"/>
    </source>
</evidence>
<dbReference type="GO" id="GO:0005737">
    <property type="term" value="C:cytoplasm"/>
    <property type="evidence" value="ECO:0007669"/>
    <property type="project" value="InterPro"/>
</dbReference>
<proteinExistence type="predicted"/>
<organism evidence="4">
    <name type="scientific">Vecturithrix granuli</name>
    <dbReference type="NCBI Taxonomy" id="1499967"/>
    <lineage>
        <taxon>Bacteria</taxon>
        <taxon>Candidatus Moduliflexota</taxon>
        <taxon>Candidatus Vecturitrichia</taxon>
        <taxon>Candidatus Vecturitrichales</taxon>
        <taxon>Candidatus Vecturitrichaceae</taxon>
        <taxon>Candidatus Vecturithrix</taxon>
    </lineage>
</organism>
<dbReference type="Pfam" id="PF02952">
    <property type="entry name" value="Fucose_iso_C"/>
    <property type="match status" value="1"/>
</dbReference>
<gene>
    <name evidence="4" type="ORF">U27_04638</name>
</gene>
<dbReference type="GO" id="GO:0008736">
    <property type="term" value="F:L-fucose isomerase activity"/>
    <property type="evidence" value="ECO:0007669"/>
    <property type="project" value="InterPro"/>
</dbReference>
<protein>
    <recommendedName>
        <fullName evidence="3">L-fucose isomerase C-terminal domain-containing protein</fullName>
    </recommendedName>
</protein>
<keyword evidence="5" id="KW-1185">Reference proteome</keyword>
<dbReference type="InterPro" id="IPR015888">
    <property type="entry name" value="Fuc_isomerase_C"/>
</dbReference>